<gene>
    <name evidence="5" type="ORF">GCM10009804_03110</name>
</gene>
<keyword evidence="2" id="KW-0645">Protease</keyword>
<evidence type="ECO:0000256" key="3">
    <source>
        <dbReference type="ARBA" id="ARBA00022801"/>
    </source>
</evidence>
<evidence type="ECO:0000256" key="2">
    <source>
        <dbReference type="ARBA" id="ARBA00022670"/>
    </source>
</evidence>
<proteinExistence type="predicted"/>
<dbReference type="EMBL" id="BAAAPH010000001">
    <property type="protein sequence ID" value="GAA1549910.1"/>
    <property type="molecule type" value="Genomic_DNA"/>
</dbReference>
<evidence type="ECO:0000313" key="6">
    <source>
        <dbReference type="Proteomes" id="UP001501705"/>
    </source>
</evidence>
<feature type="domain" description="Prohead serine protease" evidence="4">
    <location>
        <begin position="14"/>
        <end position="152"/>
    </location>
</feature>
<name>A0ABN2C214_9ACTN</name>
<dbReference type="InterPro" id="IPR006433">
    <property type="entry name" value="Prohead_protease"/>
</dbReference>
<sequence length="189" mass="20299">MTDDVLFRAFTPDLEIRSDGDGRTIRGIAVPYSQAVRIDARLTEQFARGAFNHQLRAANRVKLARGHLPMGGSLIGRATLLRDDAAGLYAELRVSETPLGDETLALVKDGALTDLSIGFRERKNRNLPGGITERVKADLSEIGVVLEGAYGALATVSGVRAVNDDLAEVEARIAEARQILATLPPLPIS</sequence>
<dbReference type="RefSeq" id="WP_344231463.1">
    <property type="nucleotide sequence ID" value="NZ_BAAAPH010000001.1"/>
</dbReference>
<evidence type="ECO:0000256" key="1">
    <source>
        <dbReference type="ARBA" id="ARBA00022612"/>
    </source>
</evidence>
<keyword evidence="3" id="KW-0378">Hydrolase</keyword>
<organism evidence="5 6">
    <name type="scientific">Kribbella hippodromi</name>
    <dbReference type="NCBI Taxonomy" id="434347"/>
    <lineage>
        <taxon>Bacteria</taxon>
        <taxon>Bacillati</taxon>
        <taxon>Actinomycetota</taxon>
        <taxon>Actinomycetes</taxon>
        <taxon>Propionibacteriales</taxon>
        <taxon>Kribbellaceae</taxon>
        <taxon>Kribbella</taxon>
    </lineage>
</organism>
<accession>A0ABN2C214</accession>
<keyword evidence="1" id="KW-1188">Viral release from host cell</keyword>
<protein>
    <recommendedName>
        <fullName evidence="4">Prohead serine protease domain-containing protein</fullName>
    </recommendedName>
</protein>
<dbReference type="Pfam" id="PF04586">
    <property type="entry name" value="Peptidase_S78"/>
    <property type="match status" value="1"/>
</dbReference>
<comment type="caution">
    <text evidence="5">The sequence shown here is derived from an EMBL/GenBank/DDBJ whole genome shotgun (WGS) entry which is preliminary data.</text>
</comment>
<reference evidence="5 6" key="1">
    <citation type="journal article" date="2019" name="Int. J. Syst. Evol. Microbiol.">
        <title>The Global Catalogue of Microorganisms (GCM) 10K type strain sequencing project: providing services to taxonomists for standard genome sequencing and annotation.</title>
        <authorList>
            <consortium name="The Broad Institute Genomics Platform"/>
            <consortium name="The Broad Institute Genome Sequencing Center for Infectious Disease"/>
            <person name="Wu L."/>
            <person name="Ma J."/>
        </authorList>
    </citation>
    <scope>NUCLEOTIDE SEQUENCE [LARGE SCALE GENOMIC DNA]</scope>
    <source>
        <strain evidence="5 6">JCM 15572</strain>
    </source>
</reference>
<evidence type="ECO:0000313" key="5">
    <source>
        <dbReference type="EMBL" id="GAA1549910.1"/>
    </source>
</evidence>
<dbReference type="Proteomes" id="UP001501705">
    <property type="component" value="Unassembled WGS sequence"/>
</dbReference>
<evidence type="ECO:0000259" key="4">
    <source>
        <dbReference type="Pfam" id="PF04586"/>
    </source>
</evidence>
<keyword evidence="6" id="KW-1185">Reference proteome</keyword>
<dbReference type="InterPro" id="IPR054613">
    <property type="entry name" value="Peptidase_S78_dom"/>
</dbReference>
<dbReference type="NCBIfam" id="TIGR01543">
    <property type="entry name" value="proheadase_HK97"/>
    <property type="match status" value="1"/>
</dbReference>